<evidence type="ECO:0000313" key="4">
    <source>
        <dbReference type="Proteomes" id="UP000677054"/>
    </source>
</evidence>
<dbReference type="Pfam" id="PF01757">
    <property type="entry name" value="Acyl_transf_3"/>
    <property type="match status" value="1"/>
</dbReference>
<dbReference type="Proteomes" id="UP000677054">
    <property type="component" value="Unassembled WGS sequence"/>
</dbReference>
<proteinExistence type="predicted"/>
<feature type="transmembrane region" description="Helical" evidence="1">
    <location>
        <begin position="337"/>
        <end position="365"/>
    </location>
</feature>
<dbReference type="InterPro" id="IPR002656">
    <property type="entry name" value="Acyl_transf_3_dom"/>
</dbReference>
<evidence type="ECO:0000313" key="3">
    <source>
        <dbReference type="EMBL" id="CAD7250908.1"/>
    </source>
</evidence>
<dbReference type="SMART" id="SM00703">
    <property type="entry name" value="NRF"/>
    <property type="match status" value="1"/>
</dbReference>
<dbReference type="Pfam" id="PF20146">
    <property type="entry name" value="NRF"/>
    <property type="match status" value="2"/>
</dbReference>
<dbReference type="EMBL" id="CAJPEV010003142">
    <property type="protein sequence ID" value="CAG0899051.1"/>
    <property type="molecule type" value="Genomic_DNA"/>
</dbReference>
<evidence type="ECO:0000259" key="2">
    <source>
        <dbReference type="SMART" id="SM00703"/>
    </source>
</evidence>
<feature type="domain" description="Nose resistant-to-fluoxetine protein N-terminal" evidence="2">
    <location>
        <begin position="77"/>
        <end position="224"/>
    </location>
</feature>
<reference evidence="3" key="1">
    <citation type="submission" date="2020-11" db="EMBL/GenBank/DDBJ databases">
        <authorList>
            <person name="Tran Van P."/>
        </authorList>
    </citation>
    <scope>NUCLEOTIDE SEQUENCE</scope>
</reference>
<protein>
    <recommendedName>
        <fullName evidence="2">Nose resistant-to-fluoxetine protein N-terminal domain-containing protein</fullName>
    </recommendedName>
</protein>
<dbReference type="EMBL" id="LR902659">
    <property type="protein sequence ID" value="CAD7250908.1"/>
    <property type="molecule type" value="Genomic_DNA"/>
</dbReference>
<dbReference type="InterPro" id="IPR052728">
    <property type="entry name" value="O2_lipid_transport_reg"/>
</dbReference>
<keyword evidence="1" id="KW-1133">Transmembrane helix</keyword>
<organism evidence="3">
    <name type="scientific">Darwinula stevensoni</name>
    <dbReference type="NCBI Taxonomy" id="69355"/>
    <lineage>
        <taxon>Eukaryota</taxon>
        <taxon>Metazoa</taxon>
        <taxon>Ecdysozoa</taxon>
        <taxon>Arthropoda</taxon>
        <taxon>Crustacea</taxon>
        <taxon>Oligostraca</taxon>
        <taxon>Ostracoda</taxon>
        <taxon>Podocopa</taxon>
        <taxon>Podocopida</taxon>
        <taxon>Darwinulocopina</taxon>
        <taxon>Darwinuloidea</taxon>
        <taxon>Darwinulidae</taxon>
        <taxon>Darwinula</taxon>
    </lineage>
</organism>
<gene>
    <name evidence="3" type="ORF">DSTB1V02_LOCUS10677</name>
</gene>
<feature type="transmembrane region" description="Helical" evidence="1">
    <location>
        <begin position="234"/>
        <end position="254"/>
    </location>
</feature>
<dbReference type="PANTHER" id="PTHR11161:SF0">
    <property type="entry name" value="O-ACYLTRANSFERASE LIKE PROTEIN"/>
    <property type="match status" value="1"/>
</dbReference>
<feature type="transmembrane region" description="Helical" evidence="1">
    <location>
        <begin position="385"/>
        <end position="407"/>
    </location>
</feature>
<keyword evidence="4" id="KW-1185">Reference proteome</keyword>
<dbReference type="OrthoDB" id="10006435at2759"/>
<accession>A0A7R9ABC8</accession>
<dbReference type="AlphaFoldDB" id="A0A7R9ABC8"/>
<keyword evidence="1" id="KW-0812">Transmembrane</keyword>
<dbReference type="PANTHER" id="PTHR11161">
    <property type="entry name" value="O-ACYLTRANSFERASE"/>
    <property type="match status" value="1"/>
</dbReference>
<feature type="transmembrane region" description="Helical" evidence="1">
    <location>
        <begin position="303"/>
        <end position="325"/>
    </location>
</feature>
<keyword evidence="1" id="KW-0472">Membrane</keyword>
<sequence>MKLKSITGVVGRERWKMLFFLFHNSSFSSSSIRRPPRMVLIWGISSRAFTPRASSSDGFDLGDLFQGFYPTGGGNVTDLCSNHTGAFFDELNRIDSISEWALKMVDATGKMPSGILTGNIWALGNYEECIGTRARLNETLYADVERLDFAGKYCVVTFMAVPPEGKEVRSDQLVNGLASLGIYGVPFLAEGICLPSSCSDADVQNSLSANFEGTIQAGIVGCQDDSVPPLTTSGIILVVVLSLCGVYFLIGPIWDLRFRSNKKKPETFTDRLLVTGSLYTNGEKLLSTKQGSDVIGSLHGIRFVTMTWVVLGHTYSIMTAGAPIINPMVFDEMTKGFFFNAILNATPSVDTFFFMSGLLVSYLLLKELQRNKGKFNIIKFYIHRYIRLTPIYAMVLWFSIELFQYTFSGPLHKFVTDALTEPCRDQWWKNLLYINNMFEANEGMGFYPTGGGNVTELCSNHTGVLFDELNRIDSISEWALKMVDGTRKMPSGILTGNIWALGNY</sequence>
<dbReference type="InterPro" id="IPR006621">
    <property type="entry name" value="Nose-resist-to-fluoxetine_N"/>
</dbReference>
<name>A0A7R9ABC8_9CRUS</name>
<evidence type="ECO:0000256" key="1">
    <source>
        <dbReference type="SAM" id="Phobius"/>
    </source>
</evidence>
<dbReference type="GO" id="GO:0016747">
    <property type="term" value="F:acyltransferase activity, transferring groups other than amino-acyl groups"/>
    <property type="evidence" value="ECO:0007669"/>
    <property type="project" value="InterPro"/>
</dbReference>